<reference evidence="3 4" key="2">
    <citation type="journal article" date="2010" name="J. Bacteriol.">
        <title>Complete genome sequence of the photosynthetic purple nonsulfur bacterium Rhodobacter capsulatus SB 1003.</title>
        <authorList>
            <person name="Strnad H."/>
            <person name="Lapidus A."/>
            <person name="Paces J."/>
            <person name="Ulbrich P."/>
            <person name="Vlcek C."/>
            <person name="Paces V."/>
            <person name="Haselkorn R."/>
        </authorList>
    </citation>
    <scope>NUCLEOTIDE SEQUENCE [LARGE SCALE GENOMIC DNA]</scope>
    <source>
        <strain evidence="4">ATCC BAA-309 / NBRC 16581 / SB1003</strain>
    </source>
</reference>
<dbReference type="STRING" id="272942.RCAP_rcc03487"/>
<proteinExistence type="predicted"/>
<dbReference type="Proteomes" id="UP000002361">
    <property type="component" value="Chromosome"/>
</dbReference>
<name>D5ASX0_RHOCB</name>
<reference key="1">
    <citation type="submission" date="2008-12" db="EMBL/GenBank/DDBJ databases">
        <title>Complete genome sequence of Rhodobacter capsulatus SB1003.</title>
        <authorList>
            <person name="Strnad H."/>
            <person name="Lapidus A."/>
            <person name="Vlcek C."/>
            <person name="Ulbrich P."/>
            <person name="Paces J."/>
            <person name="Maltsev N."/>
            <person name="Kumar V."/>
            <person name="Kogan Y."/>
            <person name="Milgram A."/>
            <person name="Rebrekov D."/>
            <person name="Mazur M."/>
            <person name="Cox R."/>
            <person name="Kyrpides N."/>
            <person name="Kolar M."/>
            <person name="Sachova J."/>
            <person name="Ridl J."/>
            <person name="Ivanova N."/>
            <person name="Kapatral V."/>
            <person name="Los T."/>
            <person name="Lykidis A."/>
            <person name="Mikhailova N."/>
            <person name="Reznik G."/>
            <person name="Vasieva O."/>
            <person name="Fonstein M."/>
            <person name="Paces V."/>
            <person name="Haselkorn R."/>
        </authorList>
    </citation>
    <scope>NUCLEOTIDE SEQUENCE</scope>
    <source>
        <strain>SB1003</strain>
    </source>
</reference>
<dbReference type="KEGG" id="rcp:RCAP_rcc03487"/>
<feature type="region of interest" description="Disordered" evidence="1">
    <location>
        <begin position="150"/>
        <end position="178"/>
    </location>
</feature>
<organism evidence="3 4">
    <name type="scientific">Rhodobacter capsulatus (strain ATCC BAA-309 / NBRC 16581 / SB1003)</name>
    <dbReference type="NCBI Taxonomy" id="272942"/>
    <lineage>
        <taxon>Bacteria</taxon>
        <taxon>Pseudomonadati</taxon>
        <taxon>Pseudomonadota</taxon>
        <taxon>Alphaproteobacteria</taxon>
        <taxon>Rhodobacterales</taxon>
        <taxon>Rhodobacter group</taxon>
        <taxon>Rhodobacter</taxon>
    </lineage>
</organism>
<accession>D5ASX0</accession>
<protein>
    <recommendedName>
        <fullName evidence="5">Tetratricopeptide repeat protein</fullName>
    </recommendedName>
</protein>
<feature type="compositionally biased region" description="Low complexity" evidence="1">
    <location>
        <begin position="151"/>
        <end position="178"/>
    </location>
</feature>
<feature type="signal peptide" evidence="2">
    <location>
        <begin position="1"/>
        <end position="20"/>
    </location>
</feature>
<keyword evidence="4" id="KW-1185">Reference proteome</keyword>
<feature type="region of interest" description="Disordered" evidence="1">
    <location>
        <begin position="211"/>
        <end position="234"/>
    </location>
</feature>
<dbReference type="AlphaFoldDB" id="D5ASX0"/>
<evidence type="ECO:0000313" key="4">
    <source>
        <dbReference type="Proteomes" id="UP000002361"/>
    </source>
</evidence>
<evidence type="ECO:0000256" key="2">
    <source>
        <dbReference type="SAM" id="SignalP"/>
    </source>
</evidence>
<gene>
    <name evidence="3" type="ordered locus">RCAP_rcc03487</name>
</gene>
<evidence type="ECO:0000313" key="3">
    <source>
        <dbReference type="EMBL" id="ADE87211.1"/>
    </source>
</evidence>
<dbReference type="RefSeq" id="WP_013069183.1">
    <property type="nucleotide sequence ID" value="NC_014034.1"/>
</dbReference>
<dbReference type="GeneID" id="66724834"/>
<evidence type="ECO:0008006" key="5">
    <source>
        <dbReference type="Google" id="ProtNLM"/>
    </source>
</evidence>
<dbReference type="HOGENOM" id="CLU_022071_0_0_5"/>
<keyword evidence="2" id="KW-0732">Signal</keyword>
<sequence length="749" mass="79824">MTRFILTLGVILLAGAPAAAQQIAVRSGEHETFSRLVFMLPPGTAWTTERVAGGYRLTTPGQETRFDLSRVFDLIPKTRILSVTPDVDARSVFIETPPSVHLESFPLAIGAAVIDIVDGPETTPPIAVTPPAQSFRPRPNRGYLDLYWSKPAPQAPAADPAPETAAAPPAPVVSPLALPDRRVSTAERDLVDQLGRAASQGLITMELPKSAPKDEAAPGASADPEQAAPPEDSARTLALQSETVIDRDTAAAFARHQLSESGHSCPPDQDFDILSWQTDKPAHEQLTDARRDLIGEFDRPRPEAVLNLARVYVAFGFGAEAKATLRSFGISPEEAGPLPILADIIEGNPHAMADTLSGLTACDGKVALWAVLAQDPPPRKEDVNFGAVLRAYSALPPNIRGLVGPALSTRLIDMGAPDVAATVRSMLARAPKTDRRALAEIDARIDLSAGRKEEAARLLDGLALSASPAAAEALSTAIETKLSLGVAIPATDVDNAGALGRQLRGSETGARLIRAEVLGLGSTARFDEAFRTLSNWDAPQFDALKQSTQSDLADQLGKVPDDALFIETFFRHRDKIPAAQLEARVQVALADRLSATGFWQSARDILSAETRRSPPGRLALARAALAGRDAAAAYSYLGDLPGDEAAKLRGEAMSMLGRHSTAEGEFAEAGQTEAQLDEAWRAGNWTLVAQQGSETQKRFVELFAPETAPPDDPQNVVPLGPLSAAQQLISQSQSEREAFAKLMEELKAR</sequence>
<dbReference type="eggNOG" id="COG3118">
    <property type="taxonomic scope" value="Bacteria"/>
</dbReference>
<dbReference type="EMBL" id="CP001312">
    <property type="protein sequence ID" value="ADE87211.1"/>
    <property type="molecule type" value="Genomic_DNA"/>
</dbReference>
<feature type="chain" id="PRO_5003068631" description="Tetratricopeptide repeat protein" evidence="2">
    <location>
        <begin position="21"/>
        <end position="749"/>
    </location>
</feature>
<evidence type="ECO:0000256" key="1">
    <source>
        <dbReference type="SAM" id="MobiDB-lite"/>
    </source>
</evidence>